<dbReference type="PANTHER" id="PTHR30007">
    <property type="entry name" value="PHP DOMAIN PROTEIN"/>
    <property type="match status" value="1"/>
</dbReference>
<name>A4BUL9_9GAMM</name>
<dbReference type="HOGENOM" id="CLU_055261_15_4_6"/>
<keyword evidence="3" id="KW-1185">Reference proteome</keyword>
<sequence length="109" mass="12978">MRKQYSSDITREQFEQIRPLLESARKRTKPRTVDLYEVFCAILYLLKSGCQWRMLPGEFPKWRTVHSYFAKWSEPRGEDGSLLEQALKKSGWRGPYQTGAQRHNELLDR</sequence>
<feature type="domain" description="Insertion element IS402-like" evidence="1">
    <location>
        <begin position="9"/>
        <end position="74"/>
    </location>
</feature>
<dbReference type="eggNOG" id="COG3293">
    <property type="taxonomic scope" value="Bacteria"/>
</dbReference>
<dbReference type="Proteomes" id="UP000003374">
    <property type="component" value="Unassembled WGS sequence"/>
</dbReference>
<accession>A4BUL9</accession>
<dbReference type="AlphaFoldDB" id="A4BUL9"/>
<dbReference type="PANTHER" id="PTHR30007:SF0">
    <property type="entry name" value="TRANSPOSASE"/>
    <property type="match status" value="1"/>
</dbReference>
<organism evidence="2 3">
    <name type="scientific">Nitrococcus mobilis Nb-231</name>
    <dbReference type="NCBI Taxonomy" id="314278"/>
    <lineage>
        <taxon>Bacteria</taxon>
        <taxon>Pseudomonadati</taxon>
        <taxon>Pseudomonadota</taxon>
        <taxon>Gammaproteobacteria</taxon>
        <taxon>Chromatiales</taxon>
        <taxon>Ectothiorhodospiraceae</taxon>
        <taxon>Nitrococcus</taxon>
    </lineage>
</organism>
<evidence type="ECO:0000259" key="1">
    <source>
        <dbReference type="Pfam" id="PF13340"/>
    </source>
</evidence>
<dbReference type="EMBL" id="AAOF01000019">
    <property type="protein sequence ID" value="EAR20585.1"/>
    <property type="molecule type" value="Genomic_DNA"/>
</dbReference>
<dbReference type="STRING" id="314278.NB231_07297"/>
<protein>
    <submittedName>
        <fullName evidence="2">Putative transposase</fullName>
    </submittedName>
</protein>
<gene>
    <name evidence="2" type="ORF">NB231_07297</name>
</gene>
<proteinExistence type="predicted"/>
<dbReference type="Pfam" id="PF13340">
    <property type="entry name" value="DUF4096"/>
    <property type="match status" value="1"/>
</dbReference>
<dbReference type="InterPro" id="IPR025161">
    <property type="entry name" value="IS402-like_dom"/>
</dbReference>
<comment type="caution">
    <text evidence="2">The sequence shown here is derived from an EMBL/GenBank/DDBJ whole genome shotgun (WGS) entry which is preliminary data.</text>
</comment>
<reference evidence="2 3" key="1">
    <citation type="submission" date="2006-02" db="EMBL/GenBank/DDBJ databases">
        <authorList>
            <person name="Waterbury J."/>
            <person name="Ferriera S."/>
            <person name="Johnson J."/>
            <person name="Kravitz S."/>
            <person name="Halpern A."/>
            <person name="Remington K."/>
            <person name="Beeson K."/>
            <person name="Tran B."/>
            <person name="Rogers Y.-H."/>
            <person name="Friedman R."/>
            <person name="Venter J.C."/>
        </authorList>
    </citation>
    <scope>NUCLEOTIDE SEQUENCE [LARGE SCALE GENOMIC DNA]</scope>
    <source>
        <strain evidence="2 3">Nb-231</strain>
    </source>
</reference>
<evidence type="ECO:0000313" key="3">
    <source>
        <dbReference type="Proteomes" id="UP000003374"/>
    </source>
</evidence>
<evidence type="ECO:0000313" key="2">
    <source>
        <dbReference type="EMBL" id="EAR20585.1"/>
    </source>
</evidence>